<accession>A0A2S5DU52</accession>
<evidence type="ECO:0000256" key="1">
    <source>
        <dbReference type="SAM" id="MobiDB-lite"/>
    </source>
</evidence>
<feature type="compositionally biased region" description="Polar residues" evidence="1">
    <location>
        <begin position="119"/>
        <end position="134"/>
    </location>
</feature>
<evidence type="ECO:0000313" key="2">
    <source>
        <dbReference type="EMBL" id="POZ82640.1"/>
    </source>
</evidence>
<dbReference type="EMBL" id="PQVP01000002">
    <property type="protein sequence ID" value="POZ82640.1"/>
    <property type="molecule type" value="Genomic_DNA"/>
</dbReference>
<dbReference type="RefSeq" id="WP_089461313.1">
    <property type="nucleotide sequence ID" value="NZ_CM009575.1"/>
</dbReference>
<sequence>MKNKKLLVIAGIAIAAGVASSYASPYITLYQMRSALADNDADSFSSYVDFPSVRESLRAQLITMMQAKMANSPEMNGNPFADLGMVMAMGFVNQAIDTMVTPAGVMTMMAQGAAKPARSSVQASSPEPSETAQPRSDGGTAPQTSNSKPKADYSAGYKNWSTVTATARKGTDDEVTFILKRDGLWSWKLSAVNLPIDKFGSN</sequence>
<feature type="region of interest" description="Disordered" evidence="1">
    <location>
        <begin position="116"/>
        <end position="154"/>
    </location>
</feature>
<reference evidence="2 3" key="1">
    <citation type="submission" date="2018-01" db="EMBL/GenBank/DDBJ databases">
        <title>Successful Treatment of Persistent Burkholderia cepacia Bacteremia with Ceftazidime-Avibactam.</title>
        <authorList>
            <person name="Tamma P."/>
            <person name="Fan Y."/>
            <person name="Bergman Y."/>
            <person name="Sick-Samuels A."/>
            <person name="Hsu A."/>
            <person name="Timp W."/>
            <person name="Simner P."/>
        </authorList>
    </citation>
    <scope>NUCLEOTIDE SEQUENCE [LARGE SCALE GENOMIC DNA]</scope>
    <source>
        <strain evidence="2 3">170816</strain>
    </source>
</reference>
<comment type="caution">
    <text evidence="2">The sequence shown here is derived from an EMBL/GenBank/DDBJ whole genome shotgun (WGS) entry which is preliminary data.</text>
</comment>
<evidence type="ECO:0000313" key="3">
    <source>
        <dbReference type="Proteomes" id="UP000238655"/>
    </source>
</evidence>
<dbReference type="InterPro" id="IPR021330">
    <property type="entry name" value="DUF2939"/>
</dbReference>
<proteinExistence type="predicted"/>
<dbReference type="Proteomes" id="UP000238655">
    <property type="component" value="Chromosome 1"/>
</dbReference>
<name>A0A2S5DU52_9BURK</name>
<protein>
    <submittedName>
        <fullName evidence="2">DUF2939 domain-containing protein</fullName>
    </submittedName>
</protein>
<gene>
    <name evidence="2" type="ORF">C3743_20780</name>
</gene>
<dbReference type="Pfam" id="PF11159">
    <property type="entry name" value="DUF2939"/>
    <property type="match status" value="1"/>
</dbReference>
<dbReference type="AlphaFoldDB" id="A0A2S5DU52"/>
<organism evidence="2 3">
    <name type="scientific">Burkholderia contaminans</name>
    <dbReference type="NCBI Taxonomy" id="488447"/>
    <lineage>
        <taxon>Bacteria</taxon>
        <taxon>Pseudomonadati</taxon>
        <taxon>Pseudomonadota</taxon>
        <taxon>Betaproteobacteria</taxon>
        <taxon>Burkholderiales</taxon>
        <taxon>Burkholderiaceae</taxon>
        <taxon>Burkholderia</taxon>
        <taxon>Burkholderia cepacia complex</taxon>
    </lineage>
</organism>